<keyword evidence="2" id="KW-1185">Reference proteome</keyword>
<comment type="caution">
    <text evidence="1">The sequence shown here is derived from an EMBL/GenBank/DDBJ whole genome shotgun (WGS) entry which is preliminary data.</text>
</comment>
<evidence type="ECO:0000313" key="1">
    <source>
        <dbReference type="EMBL" id="GES14858.1"/>
    </source>
</evidence>
<dbReference type="InterPro" id="IPR016181">
    <property type="entry name" value="Acyl_CoA_acyltransferase"/>
</dbReference>
<evidence type="ECO:0008006" key="3">
    <source>
        <dbReference type="Google" id="ProtNLM"/>
    </source>
</evidence>
<name>A0A5M3X9V7_9ACTN</name>
<protein>
    <recommendedName>
        <fullName evidence="3">BioF2-like acetyltransferase domain-containing protein</fullName>
    </recommendedName>
</protein>
<dbReference type="AlphaFoldDB" id="A0A5M3X9V7"/>
<evidence type="ECO:0000313" key="2">
    <source>
        <dbReference type="Proteomes" id="UP000331127"/>
    </source>
</evidence>
<dbReference type="OrthoDB" id="4141409at2"/>
<dbReference type="Proteomes" id="UP000331127">
    <property type="component" value="Unassembled WGS sequence"/>
</dbReference>
<dbReference type="SUPFAM" id="SSF55729">
    <property type="entry name" value="Acyl-CoA N-acyltransferases (Nat)"/>
    <property type="match status" value="1"/>
</dbReference>
<dbReference type="EMBL" id="BLAE01000065">
    <property type="protein sequence ID" value="GES14858.1"/>
    <property type="molecule type" value="Genomic_DNA"/>
</dbReference>
<reference evidence="1 2" key="1">
    <citation type="submission" date="2019-10" db="EMBL/GenBank/DDBJ databases">
        <title>Whole genome shotgun sequence of Acrocarpospora macrocephala NBRC 16266.</title>
        <authorList>
            <person name="Ichikawa N."/>
            <person name="Kimura A."/>
            <person name="Kitahashi Y."/>
            <person name="Komaki H."/>
            <person name="Oguchi A."/>
        </authorList>
    </citation>
    <scope>NUCLEOTIDE SEQUENCE [LARGE SCALE GENOMIC DNA]</scope>
    <source>
        <strain evidence="1 2">NBRC 16266</strain>
    </source>
</reference>
<organism evidence="1 2">
    <name type="scientific">Acrocarpospora macrocephala</name>
    <dbReference type="NCBI Taxonomy" id="150177"/>
    <lineage>
        <taxon>Bacteria</taxon>
        <taxon>Bacillati</taxon>
        <taxon>Actinomycetota</taxon>
        <taxon>Actinomycetes</taxon>
        <taxon>Streptosporangiales</taxon>
        <taxon>Streptosporangiaceae</taxon>
        <taxon>Acrocarpospora</taxon>
    </lineage>
</organism>
<accession>A0A5M3X9V7</accession>
<dbReference type="RefSeq" id="WP_155360017.1">
    <property type="nucleotide sequence ID" value="NZ_BAAAHL010000009.1"/>
</dbReference>
<proteinExistence type="predicted"/>
<sequence length="383" mass="42123">MNWTSSPSIDAVAERLLERELERSAAWLRAEESRVADRQSYVTVHAEDGQAIGMAACYLVPRAGTHRAYQPAEVLLGARAEQLARRGELERLAALRRIAADRCGDTLVVVAPGTATASGVVLAHEQGIAETLVCAVESVARSWGATHVEFAHLQATGRDRWIAEVLDARGYADALVGANAVLDVTFPSLDAYFAGFTANRRKVLRKERRRYLDEGHRVSAGSGLTDDLVPLQLERYLRYGFEADTHAVRDRFARARTIPGLQVVRADSPDGPAGFVACYHDPHRSRLVPRLGAFGGDRAGVYFNLAFYELITHAIEIGARSIHYGTHSYEAKTHRGCRLERLHTRVLALDGDQDWLADAAALRGGLEESELARFHHQNGNQVA</sequence>
<gene>
    <name evidence="1" type="ORF">Amac_084550</name>
</gene>